<dbReference type="Proteomes" id="UP000325440">
    <property type="component" value="Unassembled WGS sequence"/>
</dbReference>
<sequence length="95" mass="11106">MKYMKQIMINAGNNNYKELKELSNDRDAWRRKETDYIDKATLYQPNSAQSPTWFFDRTKDVIGFRFALSSSTPLESLLRLGLEFGRDLYITNEGA</sequence>
<gene>
    <name evidence="1" type="ORF">CINCED_3A015012</name>
</gene>
<protein>
    <submittedName>
        <fullName evidence="1">Uncharacterized protein</fullName>
    </submittedName>
</protein>
<evidence type="ECO:0000313" key="2">
    <source>
        <dbReference type="Proteomes" id="UP000325440"/>
    </source>
</evidence>
<reference evidence="1 2" key="1">
    <citation type="submission" date="2019-08" db="EMBL/GenBank/DDBJ databases">
        <authorList>
            <person name="Alioto T."/>
            <person name="Alioto T."/>
            <person name="Gomez Garrido J."/>
        </authorList>
    </citation>
    <scope>NUCLEOTIDE SEQUENCE [LARGE SCALE GENOMIC DNA]</scope>
</reference>
<evidence type="ECO:0000313" key="1">
    <source>
        <dbReference type="EMBL" id="VVC42680.1"/>
    </source>
</evidence>
<dbReference type="AlphaFoldDB" id="A0A5E4ND87"/>
<proteinExistence type="predicted"/>
<accession>A0A5E4ND87</accession>
<keyword evidence="2" id="KW-1185">Reference proteome</keyword>
<feature type="non-terminal residue" evidence="1">
    <location>
        <position position="95"/>
    </location>
</feature>
<name>A0A5E4ND87_9HEMI</name>
<organism evidence="1 2">
    <name type="scientific">Cinara cedri</name>
    <dbReference type="NCBI Taxonomy" id="506608"/>
    <lineage>
        <taxon>Eukaryota</taxon>
        <taxon>Metazoa</taxon>
        <taxon>Ecdysozoa</taxon>
        <taxon>Arthropoda</taxon>
        <taxon>Hexapoda</taxon>
        <taxon>Insecta</taxon>
        <taxon>Pterygota</taxon>
        <taxon>Neoptera</taxon>
        <taxon>Paraneoptera</taxon>
        <taxon>Hemiptera</taxon>
        <taxon>Sternorrhyncha</taxon>
        <taxon>Aphidomorpha</taxon>
        <taxon>Aphidoidea</taxon>
        <taxon>Aphididae</taxon>
        <taxon>Lachninae</taxon>
        <taxon>Cinara</taxon>
    </lineage>
</organism>
<dbReference type="EMBL" id="CABPRJ010001976">
    <property type="protein sequence ID" value="VVC42680.1"/>
    <property type="molecule type" value="Genomic_DNA"/>
</dbReference>